<evidence type="ECO:0000256" key="3">
    <source>
        <dbReference type="ARBA" id="ARBA00015316"/>
    </source>
</evidence>
<dbReference type="InterPro" id="IPR013926">
    <property type="entry name" value="CGI121/TPRKB"/>
</dbReference>
<evidence type="ECO:0000256" key="7">
    <source>
        <dbReference type="ARBA" id="ARBA00025043"/>
    </source>
</evidence>
<dbReference type="GO" id="GO:0000408">
    <property type="term" value="C:EKC/KEOPS complex"/>
    <property type="evidence" value="ECO:0007669"/>
    <property type="project" value="TreeGrafter"/>
</dbReference>
<dbReference type="AlphaFoldDB" id="A0A061B6D8"/>
<dbReference type="Gene3D" id="3.30.2380.10">
    <property type="entry name" value="CGI121/TPRKB"/>
    <property type="match status" value="1"/>
</dbReference>
<comment type="similarity">
    <text evidence="2 8">Belongs to the CGI121/TPRKB family.</text>
</comment>
<dbReference type="PhylomeDB" id="A0A061B6D8"/>
<comment type="function">
    <text evidence="7">Component of the EKC/KEOPS complex that is required for the formation of a threonylcarbamoyl group on adenosine at position 37 (t(6)A37) in tRNAs that read codons beginning with adenine. The complex is probably involved in the transfer of the threonylcarbamoyl moiety of threonylcarbamoyl-AMP (TC-AMP) to the N6 group of A37. CGI121 acts as an allosteric effector that regulates the t(6)A activity of the complex. The EKC/KEOPS complex also promotes both telomere uncapping and telomere elongation. The complex is required for efficient recruitment of transcriptional coactivators. CGI121 is not required for tRNA modification.</text>
</comment>
<comment type="subcellular location">
    <subcellularLocation>
        <location evidence="1">Nucleus</location>
    </subcellularLocation>
</comment>
<dbReference type="PANTHER" id="PTHR15840">
    <property type="entry name" value="CGI-121 FAMILY MEMBER"/>
    <property type="match status" value="1"/>
</dbReference>
<evidence type="ECO:0000256" key="8">
    <source>
        <dbReference type="RuleBase" id="RU004398"/>
    </source>
</evidence>
<dbReference type="PANTHER" id="PTHR15840:SF10">
    <property type="entry name" value="EKC_KEOPS COMPLEX SUBUNIT TPRKB"/>
    <property type="match status" value="1"/>
</dbReference>
<keyword evidence="5" id="KW-0819">tRNA processing</keyword>
<dbReference type="GO" id="GO:0005634">
    <property type="term" value="C:nucleus"/>
    <property type="evidence" value="ECO:0007669"/>
    <property type="project" value="UniProtKB-SubCell"/>
</dbReference>
<gene>
    <name evidence="9" type="ORF">CYFA0S_11e03312g</name>
</gene>
<protein>
    <recommendedName>
        <fullName evidence="4">EKC/KEOPS complex subunit CGI121</fullName>
    </recommendedName>
    <alternativeName>
        <fullName evidence="3">EKC/KEOPS complex subunit cgi121</fullName>
    </alternativeName>
</protein>
<evidence type="ECO:0000256" key="2">
    <source>
        <dbReference type="ARBA" id="ARBA00005546"/>
    </source>
</evidence>
<dbReference type="GO" id="GO:0002949">
    <property type="term" value="P:tRNA threonylcarbamoyladenosine modification"/>
    <property type="evidence" value="ECO:0007669"/>
    <property type="project" value="TreeGrafter"/>
</dbReference>
<sequence>MSLTLSFPQFPQFTINIHKLASVKNGQDLRAKLLAGEPTHNFAFINAQTVVSVEQLSAAIYRAILDYTGDRIRTRTLHSECIFALSPTQNIVDALKRYGIQDDSEDLIVVKVIEDGKDDPAYDLSVVEGEEVTVSDEELQKTANIALIKKVSKGTMK</sequence>
<proteinExistence type="inferred from homology"/>
<evidence type="ECO:0000313" key="9">
    <source>
        <dbReference type="EMBL" id="CDR43289.1"/>
    </source>
</evidence>
<accession>A0A061B6D8</accession>
<dbReference type="InterPro" id="IPR036504">
    <property type="entry name" value="CGI121/TPRKB_sf"/>
</dbReference>
<dbReference type="Pfam" id="PF08617">
    <property type="entry name" value="CGI-121"/>
    <property type="match status" value="1"/>
</dbReference>
<dbReference type="OrthoDB" id="329139at2759"/>
<keyword evidence="6 8" id="KW-0539">Nucleus</keyword>
<dbReference type="GO" id="GO:0005829">
    <property type="term" value="C:cytosol"/>
    <property type="evidence" value="ECO:0007669"/>
    <property type="project" value="TreeGrafter"/>
</dbReference>
<evidence type="ECO:0000256" key="4">
    <source>
        <dbReference type="ARBA" id="ARBA00016009"/>
    </source>
</evidence>
<evidence type="ECO:0000256" key="5">
    <source>
        <dbReference type="ARBA" id="ARBA00022694"/>
    </source>
</evidence>
<dbReference type="VEuPathDB" id="FungiDB:BON22_2952"/>
<evidence type="ECO:0000256" key="1">
    <source>
        <dbReference type="ARBA" id="ARBA00004123"/>
    </source>
</evidence>
<evidence type="ECO:0000256" key="6">
    <source>
        <dbReference type="ARBA" id="ARBA00023242"/>
    </source>
</evidence>
<dbReference type="SUPFAM" id="SSF143870">
    <property type="entry name" value="PF0523-like"/>
    <property type="match status" value="1"/>
</dbReference>
<dbReference type="EMBL" id="LK052896">
    <property type="protein sequence ID" value="CDR43289.1"/>
    <property type="molecule type" value="Genomic_DNA"/>
</dbReference>
<organism evidence="9">
    <name type="scientific">Cyberlindnera fabianii</name>
    <name type="common">Yeast</name>
    <name type="synonym">Hansenula fabianii</name>
    <dbReference type="NCBI Taxonomy" id="36022"/>
    <lineage>
        <taxon>Eukaryota</taxon>
        <taxon>Fungi</taxon>
        <taxon>Dikarya</taxon>
        <taxon>Ascomycota</taxon>
        <taxon>Saccharomycotina</taxon>
        <taxon>Saccharomycetes</taxon>
        <taxon>Phaffomycetales</taxon>
        <taxon>Phaffomycetaceae</taxon>
        <taxon>Cyberlindnera</taxon>
    </lineage>
</organism>
<reference evidence="9" key="1">
    <citation type="journal article" date="2014" name="Genome Announc.">
        <title>Genome sequence of the yeast Cyberlindnera fabianii (Hansenula fabianii).</title>
        <authorList>
            <person name="Freel K.C."/>
            <person name="Sarilar V."/>
            <person name="Neuveglise C."/>
            <person name="Devillers H."/>
            <person name="Friedrich A."/>
            <person name="Schacherer J."/>
        </authorList>
    </citation>
    <scope>NUCLEOTIDE SEQUENCE</scope>
    <source>
        <strain evidence="9">YJS4271</strain>
    </source>
</reference>
<name>A0A061B6D8_CYBFA</name>